<dbReference type="EMBL" id="MPJZ01000010">
    <property type="protein sequence ID" value="OLU47079.1"/>
    <property type="molecule type" value="Genomic_DNA"/>
</dbReference>
<feature type="active site" description="Proton donor/acceptor" evidence="2">
    <location>
        <position position="146"/>
    </location>
</feature>
<keyword evidence="1" id="KW-0378">Hydrolase</keyword>
<evidence type="ECO:0000256" key="2">
    <source>
        <dbReference type="PIRSR" id="PIRSR605754-1"/>
    </source>
</evidence>
<sequence>MNETFRKKWLPIFGLFFGLFIIGYYPVTELIDSLRRQQVIDNLEQTVYETDDSKREEILAQARAWNRLIAGKDPGKPADDILPYERQITADGADTSIGYVVIPSLSLSMPIYHGTGNAALSAGCGHLDYTSLPVGGNNTHTAITAHSGMANMRAFDDIRDLEPGDVIGISVLGTMRCYRVTESETVLPTEVESLDIQPGRDLCTLITCTPYGINTHRLLVHATRCPVPPGFGQERITIRKAATNRRIWPFLVALTFVITVLIIAWLRFRQSRKESERDKEGAGHSGENGSYMS</sequence>
<evidence type="ECO:0000256" key="3">
    <source>
        <dbReference type="SAM" id="Phobius"/>
    </source>
</evidence>
<evidence type="ECO:0000313" key="5">
    <source>
        <dbReference type="Proteomes" id="UP000186758"/>
    </source>
</evidence>
<proteinExistence type="predicted"/>
<dbReference type="SUPFAM" id="SSF63817">
    <property type="entry name" value="Sortase"/>
    <property type="match status" value="1"/>
</dbReference>
<keyword evidence="3" id="KW-0812">Transmembrane</keyword>
<gene>
    <name evidence="4" type="ORF">BO223_00945</name>
</gene>
<dbReference type="GO" id="GO:0016787">
    <property type="term" value="F:hydrolase activity"/>
    <property type="evidence" value="ECO:0007669"/>
    <property type="project" value="UniProtKB-KW"/>
</dbReference>
<dbReference type="InterPro" id="IPR042002">
    <property type="entry name" value="Sortase_C"/>
</dbReference>
<name>A0A1Q9YMY7_9FIRM</name>
<dbReference type="InterPro" id="IPR005754">
    <property type="entry name" value="Sortase"/>
</dbReference>
<feature type="active site" description="Acyl-thioester intermediate" evidence="2">
    <location>
        <position position="208"/>
    </location>
</feature>
<dbReference type="AlphaFoldDB" id="A0A1Q9YMY7"/>
<keyword evidence="3" id="KW-0472">Membrane</keyword>
<feature type="transmembrane region" description="Helical" evidence="3">
    <location>
        <begin position="247"/>
        <end position="268"/>
    </location>
</feature>
<dbReference type="RefSeq" id="WP_075884574.1">
    <property type="nucleotide sequence ID" value="NZ_CAMTBT010000007.1"/>
</dbReference>
<comment type="caution">
    <text evidence="4">The sequence shown here is derived from an EMBL/GenBank/DDBJ whole genome shotgun (WGS) entry which is preliminary data.</text>
</comment>
<dbReference type="InterPro" id="IPR023365">
    <property type="entry name" value="Sortase_dom-sf"/>
</dbReference>
<dbReference type="Proteomes" id="UP000186758">
    <property type="component" value="Unassembled WGS sequence"/>
</dbReference>
<dbReference type="CDD" id="cd05827">
    <property type="entry name" value="Sortase_C"/>
    <property type="match status" value="1"/>
</dbReference>
<accession>A0A1Q9YMY7</accession>
<dbReference type="NCBIfam" id="TIGR01076">
    <property type="entry name" value="sortase_fam"/>
    <property type="match status" value="1"/>
</dbReference>
<dbReference type="NCBIfam" id="NF033745">
    <property type="entry name" value="class_C_sortase"/>
    <property type="match status" value="1"/>
</dbReference>
<dbReference type="Pfam" id="PF04203">
    <property type="entry name" value="Sortase"/>
    <property type="match status" value="1"/>
</dbReference>
<feature type="transmembrane region" description="Helical" evidence="3">
    <location>
        <begin position="9"/>
        <end position="27"/>
    </location>
</feature>
<evidence type="ECO:0000256" key="1">
    <source>
        <dbReference type="ARBA" id="ARBA00022801"/>
    </source>
</evidence>
<evidence type="ECO:0008006" key="6">
    <source>
        <dbReference type="Google" id="ProtNLM"/>
    </source>
</evidence>
<keyword evidence="3" id="KW-1133">Transmembrane helix</keyword>
<evidence type="ECO:0000313" key="4">
    <source>
        <dbReference type="EMBL" id="OLU47079.1"/>
    </source>
</evidence>
<reference evidence="4 5" key="1">
    <citation type="submission" date="2016-11" db="EMBL/GenBank/DDBJ databases">
        <title>Description of two novel members of the family Erysipelotrichaceae: Ileibacterium lipovorans gen. nov., sp. nov. and Dubosiella newyorkensis, gen. nov., sp. nov.</title>
        <authorList>
            <person name="Cox L.M."/>
            <person name="Sohn J."/>
            <person name="Tyrrell K.L."/>
            <person name="Citron D.M."/>
            <person name="Lawson P.A."/>
            <person name="Patel N.B."/>
            <person name="Iizumi T."/>
            <person name="Perez-Perez G.I."/>
            <person name="Goldstein E.J."/>
            <person name="Blaser M.J."/>
        </authorList>
    </citation>
    <scope>NUCLEOTIDE SEQUENCE [LARGE SCALE GENOMIC DNA]</scope>
    <source>
        <strain evidence="4 5">NYU-BL-K8</strain>
    </source>
</reference>
<protein>
    <recommendedName>
        <fullName evidence="6">Class C sortase</fullName>
    </recommendedName>
</protein>
<organism evidence="4 5">
    <name type="scientific">Faecalibaculum rodentium</name>
    <dbReference type="NCBI Taxonomy" id="1702221"/>
    <lineage>
        <taxon>Bacteria</taxon>
        <taxon>Bacillati</taxon>
        <taxon>Bacillota</taxon>
        <taxon>Erysipelotrichia</taxon>
        <taxon>Erysipelotrichales</taxon>
        <taxon>Erysipelotrichaceae</taxon>
        <taxon>Faecalibaculum</taxon>
    </lineage>
</organism>
<dbReference type="Gene3D" id="2.40.260.10">
    <property type="entry name" value="Sortase"/>
    <property type="match status" value="1"/>
</dbReference>